<proteinExistence type="inferred from homology"/>
<dbReference type="InterPro" id="IPR011078">
    <property type="entry name" value="PyrdxlP_homeostasis"/>
</dbReference>
<evidence type="ECO:0000256" key="4">
    <source>
        <dbReference type="RuleBase" id="RU004514"/>
    </source>
</evidence>
<keyword evidence="1 2" id="KW-0663">Pyridoxal phosphate</keyword>
<dbReference type="PROSITE" id="PS01211">
    <property type="entry name" value="UPF0001"/>
    <property type="match status" value="1"/>
</dbReference>
<dbReference type="HAMAP" id="MF_02087">
    <property type="entry name" value="PLP_homeostasis"/>
    <property type="match status" value="1"/>
</dbReference>
<evidence type="ECO:0000313" key="6">
    <source>
        <dbReference type="EMBL" id="QHL86199.1"/>
    </source>
</evidence>
<gene>
    <name evidence="6" type="ORF">GU926_01535</name>
</gene>
<comment type="function">
    <text evidence="2">Pyridoxal 5'-phosphate (PLP)-binding protein, which is involved in PLP homeostasis.</text>
</comment>
<dbReference type="KEGG" id="nib:GU926_01535"/>
<dbReference type="Gene3D" id="3.20.20.10">
    <property type="entry name" value="Alanine racemase"/>
    <property type="match status" value="1"/>
</dbReference>
<evidence type="ECO:0000259" key="5">
    <source>
        <dbReference type="Pfam" id="PF01168"/>
    </source>
</evidence>
<dbReference type="Pfam" id="PF01168">
    <property type="entry name" value="Ala_racemase_N"/>
    <property type="match status" value="1"/>
</dbReference>
<keyword evidence="7" id="KW-1185">Reference proteome</keyword>
<feature type="modified residue" description="N6-(pyridoxal phosphate)lysine" evidence="2 3">
    <location>
        <position position="26"/>
    </location>
</feature>
<organism evidence="6 7">
    <name type="scientific">Nibribacter ruber</name>
    <dbReference type="NCBI Taxonomy" id="2698458"/>
    <lineage>
        <taxon>Bacteria</taxon>
        <taxon>Pseudomonadati</taxon>
        <taxon>Bacteroidota</taxon>
        <taxon>Cytophagia</taxon>
        <taxon>Cytophagales</taxon>
        <taxon>Hymenobacteraceae</taxon>
        <taxon>Nibribacter</taxon>
    </lineage>
</organism>
<dbReference type="SUPFAM" id="SSF51419">
    <property type="entry name" value="PLP-binding barrel"/>
    <property type="match status" value="1"/>
</dbReference>
<comment type="similarity">
    <text evidence="2 4">Belongs to the pyridoxal phosphate-binding protein YggS/PROSC family.</text>
</comment>
<comment type="cofactor">
    <cofactor evidence="3">
        <name>pyridoxal 5'-phosphate</name>
        <dbReference type="ChEBI" id="CHEBI:597326"/>
    </cofactor>
</comment>
<dbReference type="InterPro" id="IPR001608">
    <property type="entry name" value="Ala_racemase_N"/>
</dbReference>
<dbReference type="PANTHER" id="PTHR10146:SF14">
    <property type="entry name" value="PYRIDOXAL PHOSPHATE HOMEOSTASIS PROTEIN"/>
    <property type="match status" value="1"/>
</dbReference>
<accession>A0A6P1NVA7</accession>
<evidence type="ECO:0000256" key="1">
    <source>
        <dbReference type="ARBA" id="ARBA00022898"/>
    </source>
</evidence>
<dbReference type="PIRSF" id="PIRSF004848">
    <property type="entry name" value="YBL036c_PLPDEIII"/>
    <property type="match status" value="1"/>
</dbReference>
<dbReference type="NCBIfam" id="TIGR00044">
    <property type="entry name" value="YggS family pyridoxal phosphate-dependent enzyme"/>
    <property type="match status" value="1"/>
</dbReference>
<dbReference type="AlphaFoldDB" id="A0A6P1NVA7"/>
<name>A0A6P1NVA7_9BACT</name>
<reference evidence="6 7" key="1">
    <citation type="submission" date="2020-01" db="EMBL/GenBank/DDBJ databases">
        <authorList>
            <person name="Kim M."/>
        </authorList>
    </citation>
    <scope>NUCLEOTIDE SEQUENCE [LARGE SCALE GENOMIC DNA]</scope>
    <source>
        <strain evidence="6 7">BT10</strain>
    </source>
</reference>
<dbReference type="InterPro" id="IPR029066">
    <property type="entry name" value="PLP-binding_barrel"/>
</dbReference>
<dbReference type="FunFam" id="3.20.20.10:FF:000018">
    <property type="entry name" value="Pyridoxal phosphate homeostasis protein"/>
    <property type="match status" value="1"/>
</dbReference>
<protein>
    <recommendedName>
        <fullName evidence="2">Pyridoxal phosphate homeostasis protein</fullName>
        <shortName evidence="2">PLP homeostasis protein</shortName>
    </recommendedName>
</protein>
<dbReference type="PANTHER" id="PTHR10146">
    <property type="entry name" value="PROLINE SYNTHETASE CO-TRANSCRIBED BACTERIAL HOMOLOG PROTEIN"/>
    <property type="match status" value="1"/>
</dbReference>
<dbReference type="GO" id="GO:0030170">
    <property type="term" value="F:pyridoxal phosphate binding"/>
    <property type="evidence" value="ECO:0007669"/>
    <property type="project" value="UniProtKB-UniRule"/>
</dbReference>
<dbReference type="EMBL" id="CP047897">
    <property type="protein sequence ID" value="QHL86199.1"/>
    <property type="molecule type" value="Genomic_DNA"/>
</dbReference>
<dbReference type="RefSeq" id="WP_160688382.1">
    <property type="nucleotide sequence ID" value="NZ_CP047897.1"/>
</dbReference>
<dbReference type="CDD" id="cd00635">
    <property type="entry name" value="PLPDE_III_YBL036c_like"/>
    <property type="match status" value="1"/>
</dbReference>
<dbReference type="Proteomes" id="UP000464214">
    <property type="component" value="Chromosome"/>
</dbReference>
<evidence type="ECO:0000313" key="7">
    <source>
        <dbReference type="Proteomes" id="UP000464214"/>
    </source>
</evidence>
<feature type="domain" description="Alanine racemase N-terminal" evidence="5">
    <location>
        <begin position="3"/>
        <end position="220"/>
    </location>
</feature>
<evidence type="ECO:0000256" key="3">
    <source>
        <dbReference type="PIRSR" id="PIRSR004848-1"/>
    </source>
</evidence>
<sequence length="230" mass="26229">MSIQESIHEFNDRLKGSNCQLIAVSKTHPVELIREAYAAGQRAFGENKAQEMTAKSPELPEDVEWHMIGHLQTNKVKYIASFVHMIQSVDSFKLLQEINKQAAKHNRVINCLLQFYIAEEETKFGLSLEEAQQLLRSQEFKTLENVRICGVMGVATNTDSEEELQHEFRTLRHIFDTLKQEFFAQQDDFKEISMGMSSDYQLAIAEGSTMIRVGSAIFGNRNYTTTPSNS</sequence>
<evidence type="ECO:0000256" key="2">
    <source>
        <dbReference type="HAMAP-Rule" id="MF_02087"/>
    </source>
</evidence>